<organism evidence="1 2">
    <name type="scientific">Citrobacter amalonaticus</name>
    <dbReference type="NCBI Taxonomy" id="35703"/>
    <lineage>
        <taxon>Bacteria</taxon>
        <taxon>Pseudomonadati</taxon>
        <taxon>Pseudomonadota</taxon>
        <taxon>Gammaproteobacteria</taxon>
        <taxon>Enterobacterales</taxon>
        <taxon>Enterobacteriaceae</taxon>
        <taxon>Citrobacter</taxon>
    </lineage>
</organism>
<reference evidence="1" key="1">
    <citation type="submission" date="2019-07" db="EMBL/GenBank/DDBJ databases">
        <title>KPC-2 carbapenem resistent Enterobacterales isolates from Germany.</title>
        <authorList>
            <person name="Yao Y."/>
            <person name="Falgenhauer L."/>
            <person name="Imirzalioglu C."/>
            <person name="Chakraborty T."/>
        </authorList>
    </citation>
    <scope>NUCLEOTIDE SEQUENCE</scope>
    <source>
        <strain evidence="1">CA13304</strain>
    </source>
</reference>
<dbReference type="Proteomes" id="UP000656723">
    <property type="component" value="Unassembled WGS sequence"/>
</dbReference>
<sequence>MGFPSPSMDYAESALTVSRLCNYDANCRAVETSQGYAVINISRKAAQGDAVLVSFHGHIQFATVRGRALITDDGEAIEGSALDDAVVIGVLTHLINRATLEADEDIPVM</sequence>
<proteinExistence type="predicted"/>
<evidence type="ECO:0000313" key="1">
    <source>
        <dbReference type="EMBL" id="MBE0126761.1"/>
    </source>
</evidence>
<gene>
    <name evidence="1" type="ORF">FOT72_01685</name>
</gene>
<dbReference type="EMBL" id="VKME01000006">
    <property type="protein sequence ID" value="MBE0126761.1"/>
    <property type="molecule type" value="Genomic_DNA"/>
</dbReference>
<evidence type="ECO:0000313" key="2">
    <source>
        <dbReference type="Proteomes" id="UP000656723"/>
    </source>
</evidence>
<protein>
    <submittedName>
        <fullName evidence="1">Uncharacterized protein</fullName>
    </submittedName>
</protein>
<dbReference type="AlphaFoldDB" id="A0A8I0JM43"/>
<name>A0A8I0JM43_CITAM</name>
<comment type="caution">
    <text evidence="1">The sequence shown here is derived from an EMBL/GenBank/DDBJ whole genome shotgun (WGS) entry which is preliminary data.</text>
</comment>
<accession>A0A8I0JM43</accession>